<dbReference type="InterPro" id="IPR044119">
    <property type="entry name" value="Adenylation_LigC-like"/>
</dbReference>
<organism evidence="2 3">
    <name type="scientific">Streptomyces kunmingensis</name>
    <dbReference type="NCBI Taxonomy" id="68225"/>
    <lineage>
        <taxon>Bacteria</taxon>
        <taxon>Bacillati</taxon>
        <taxon>Actinomycetota</taxon>
        <taxon>Actinomycetes</taxon>
        <taxon>Kitasatosporales</taxon>
        <taxon>Streptomycetaceae</taxon>
        <taxon>Streptomyces</taxon>
    </lineage>
</organism>
<name>A0ABU6CK81_9ACTN</name>
<evidence type="ECO:0000313" key="3">
    <source>
        <dbReference type="Proteomes" id="UP001352223"/>
    </source>
</evidence>
<dbReference type="Proteomes" id="UP001352223">
    <property type="component" value="Unassembled WGS sequence"/>
</dbReference>
<evidence type="ECO:0000259" key="1">
    <source>
        <dbReference type="Pfam" id="PF01068"/>
    </source>
</evidence>
<dbReference type="InterPro" id="IPR029710">
    <property type="entry name" value="LIG4"/>
</dbReference>
<accession>A0ABU6CK81</accession>
<dbReference type="SUPFAM" id="SSF56091">
    <property type="entry name" value="DNA ligase/mRNA capping enzyme, catalytic domain"/>
    <property type="match status" value="1"/>
</dbReference>
<feature type="domain" description="ATP-dependent DNA ligase family profile" evidence="1">
    <location>
        <begin position="19"/>
        <end position="187"/>
    </location>
</feature>
<dbReference type="InterPro" id="IPR012310">
    <property type="entry name" value="DNA_ligase_ATP-dep_cent"/>
</dbReference>
<sequence>MEFPLAVALAESVSTLPTGPGWWYEPKFDGHRLVMHRTEETVKCQARSGRTVTAAWMDLVGAAQSVLRPGTVLDGEAVVWVGGRLDFAAAEARGNATPRRASALAAEYPAHYAVWDCLALDGVDLRGRPYVERRAALLEVLADAKPSIRPVPATEEAEVARVWFERLQAQGVEGVVAKRAASPYGSARVWRMARHSATVEAEVVGCVGPPVQPQRVAVRLPDGRCVLSQPVIAPVAAELARHITQAGPGRRARTDDGEAYTTTGSGLTVEVVASTARHATVTVTRVR</sequence>
<reference evidence="2 3" key="1">
    <citation type="submission" date="2022-10" db="EMBL/GenBank/DDBJ databases">
        <authorList>
            <person name="Xie J."/>
            <person name="Shen N."/>
        </authorList>
    </citation>
    <scope>NUCLEOTIDE SEQUENCE [LARGE SCALE GENOMIC DNA]</scope>
    <source>
        <strain evidence="2 3">DSM 41681</strain>
    </source>
</reference>
<keyword evidence="2" id="KW-0436">Ligase</keyword>
<proteinExistence type="predicted"/>
<comment type="caution">
    <text evidence="2">The sequence shown here is derived from an EMBL/GenBank/DDBJ whole genome shotgun (WGS) entry which is preliminary data.</text>
</comment>
<dbReference type="Pfam" id="PF01068">
    <property type="entry name" value="DNA_ligase_A_M"/>
    <property type="match status" value="1"/>
</dbReference>
<gene>
    <name evidence="2" type="ORF">OKJ48_33050</name>
</gene>
<dbReference type="EMBL" id="JAOZYB010000320">
    <property type="protein sequence ID" value="MEB3965022.1"/>
    <property type="molecule type" value="Genomic_DNA"/>
</dbReference>
<dbReference type="PANTHER" id="PTHR45997:SF1">
    <property type="entry name" value="DNA LIGASE 4"/>
    <property type="match status" value="1"/>
</dbReference>
<dbReference type="GO" id="GO:0016874">
    <property type="term" value="F:ligase activity"/>
    <property type="evidence" value="ECO:0007669"/>
    <property type="project" value="UniProtKB-KW"/>
</dbReference>
<keyword evidence="3" id="KW-1185">Reference proteome</keyword>
<dbReference type="RefSeq" id="WP_324772902.1">
    <property type="nucleotide sequence ID" value="NZ_BAAATS010000005.1"/>
</dbReference>
<dbReference type="Gene3D" id="3.30.470.30">
    <property type="entry name" value="DNA ligase/mRNA capping enzyme"/>
    <property type="match status" value="1"/>
</dbReference>
<evidence type="ECO:0000313" key="2">
    <source>
        <dbReference type="EMBL" id="MEB3965022.1"/>
    </source>
</evidence>
<protein>
    <submittedName>
        <fullName evidence="2">DNA ligase</fullName>
    </submittedName>
</protein>
<dbReference type="CDD" id="cd07905">
    <property type="entry name" value="Adenylation_DNA_ligase_LigC"/>
    <property type="match status" value="1"/>
</dbReference>
<dbReference type="PANTHER" id="PTHR45997">
    <property type="entry name" value="DNA LIGASE 4"/>
    <property type="match status" value="1"/>
</dbReference>